<dbReference type="Gene3D" id="1.20.120.450">
    <property type="entry name" value="dinb family like domain"/>
    <property type="match status" value="1"/>
</dbReference>
<dbReference type="OrthoDB" id="4548523at2"/>
<keyword evidence="2" id="KW-1185">Reference proteome</keyword>
<dbReference type="InterPro" id="IPR034660">
    <property type="entry name" value="DinB/YfiT-like"/>
</dbReference>
<sequence>MAHDSDLATDLQRYLQQSRESLLGTLDGLSEYDVRRPLTPSGTNLLGLIKHLTGLEAGYLGECVGRPVPGVPPWDEDESIWQNGDMWAKVDESRDTLIRAYRTTWVHADAVINELPLSTPAEVEWWPEDRRRTTLGHLLVRMVAETAQHAGHADILREGIDGRTGSGHDQMGDKAWWTSYVAGIQEAAEAYR</sequence>
<dbReference type="KEGG" id="lmoi:VV02_15740"/>
<evidence type="ECO:0000313" key="2">
    <source>
        <dbReference type="Proteomes" id="UP000066480"/>
    </source>
</evidence>
<dbReference type="Pfam" id="PF04978">
    <property type="entry name" value="MST"/>
    <property type="match status" value="1"/>
</dbReference>
<dbReference type="RefSeq" id="WP_052592931.1">
    <property type="nucleotide sequence ID" value="NZ_CP011112.1"/>
</dbReference>
<dbReference type="SUPFAM" id="SSF109854">
    <property type="entry name" value="DinB/YfiT-like putative metalloenzymes"/>
    <property type="match status" value="1"/>
</dbReference>
<proteinExistence type="predicted"/>
<gene>
    <name evidence="1" type="ORF">VV02_15740</name>
</gene>
<accession>A0A0K1JJS8</accession>
<dbReference type="EMBL" id="CP011112">
    <property type="protein sequence ID" value="AKU16972.1"/>
    <property type="molecule type" value="Genomic_DNA"/>
</dbReference>
<dbReference type="STRING" id="571913.VV02_15740"/>
<dbReference type="AlphaFoldDB" id="A0A0K1JJS8"/>
<name>A0A0K1JJS8_9MICO</name>
<dbReference type="PATRIC" id="fig|571913.6.peg.3195"/>
<reference evidence="1 2" key="1">
    <citation type="submission" date="2015-03" db="EMBL/GenBank/DDBJ databases">
        <title>Luteipulveratus halotolerans sp. nov., a novel actinobacterium (Dermacoccaceae) from Sarawak, Malaysia.</title>
        <authorList>
            <person name="Juboi H."/>
            <person name="Basik A."/>
            <person name="Shamsul S.S."/>
            <person name="Arnold P."/>
            <person name="Schmitt E.K."/>
            <person name="Sanglier J.-J."/>
            <person name="Yeo T."/>
        </authorList>
    </citation>
    <scope>NUCLEOTIDE SEQUENCE [LARGE SCALE GENOMIC DNA]</scope>
    <source>
        <strain evidence="1 2">MN07-A0370</strain>
    </source>
</reference>
<dbReference type="Proteomes" id="UP000066480">
    <property type="component" value="Chromosome"/>
</dbReference>
<dbReference type="InterPro" id="IPR007061">
    <property type="entry name" value="MST-like"/>
</dbReference>
<protein>
    <recommendedName>
        <fullName evidence="3">DinB-like protein, PF04978 family</fullName>
    </recommendedName>
</protein>
<evidence type="ECO:0008006" key="3">
    <source>
        <dbReference type="Google" id="ProtNLM"/>
    </source>
</evidence>
<organism evidence="1 2">
    <name type="scientific">Luteipulveratus mongoliensis</name>
    <dbReference type="NCBI Taxonomy" id="571913"/>
    <lineage>
        <taxon>Bacteria</taxon>
        <taxon>Bacillati</taxon>
        <taxon>Actinomycetota</taxon>
        <taxon>Actinomycetes</taxon>
        <taxon>Micrococcales</taxon>
        <taxon>Dermacoccaceae</taxon>
        <taxon>Luteipulveratus</taxon>
    </lineage>
</organism>
<evidence type="ECO:0000313" key="1">
    <source>
        <dbReference type="EMBL" id="AKU16972.1"/>
    </source>
</evidence>